<dbReference type="VEuPathDB" id="FungiDB:PV08_00370"/>
<feature type="domain" description="Amidase" evidence="1">
    <location>
        <begin position="60"/>
        <end position="515"/>
    </location>
</feature>
<sequence length="526" mass="56592">MSPPAAVSPPWKASATSGKVDTSITVIDGWLDSGNELSDDLCIETLHTLYQRGATTPVAVVRSVYERIAAYSDKAVWITLVPQEEAVRRAERLQHLADTEAQQQALFGIPFSVKDSIDVAGMPTTLACPSFAYTALTTAPVVQRILDAGGILIGKTNLDQFATGLNGTRSPYGIPRCVHDPDYVSGGSSSGSVVSVAANLVSFTVATDTAGSTRVPAALNGMVGLKPTLGTISTVGLVPACKTADCITIIARTVESTVAALDVMQAYDEDDVYAREPQQLAMLVQQEAALSKPLEPNTSLSPSSKTSTARNLRIGLPPQELLDSVLSPEYARLFERFTARLADLDIHVASEFDYAPFASANAMLYGSSIVAQRIVAFKDYLDRHGHDQLHPVIREIFESSAGFDAVRAYQDIFDLASFRRLAAKQFRRGSGGGSDGIDVLVVPSTATHPTVEEMLADPINLNKRLGSFSHFVNLLDLCAVSIPVTGATWKSRRLGRDMPFGITLISLPGSDRRLLQLCQHLRNMRV</sequence>
<dbReference type="STRING" id="91928.A0A0D2BMI3"/>
<name>A0A0D2BMI3_9EURO</name>
<gene>
    <name evidence="2" type="ORF">PV08_00370</name>
</gene>
<evidence type="ECO:0000259" key="1">
    <source>
        <dbReference type="Pfam" id="PF01425"/>
    </source>
</evidence>
<keyword evidence="2" id="KW-0378">Hydrolase</keyword>
<proteinExistence type="predicted"/>
<dbReference type="PANTHER" id="PTHR11895">
    <property type="entry name" value="TRANSAMIDASE"/>
    <property type="match status" value="1"/>
</dbReference>
<dbReference type="HOGENOM" id="CLU_009600_0_1_1"/>
<evidence type="ECO:0000313" key="3">
    <source>
        <dbReference type="Proteomes" id="UP000053328"/>
    </source>
</evidence>
<reference evidence="2 3" key="1">
    <citation type="submission" date="2015-01" db="EMBL/GenBank/DDBJ databases">
        <title>The Genome Sequence of Exophiala spinifera CBS89968.</title>
        <authorList>
            <consortium name="The Broad Institute Genomics Platform"/>
            <person name="Cuomo C."/>
            <person name="de Hoog S."/>
            <person name="Gorbushina A."/>
            <person name="Stielow B."/>
            <person name="Teixiera M."/>
            <person name="Abouelleil A."/>
            <person name="Chapman S.B."/>
            <person name="Priest M."/>
            <person name="Young S.K."/>
            <person name="Wortman J."/>
            <person name="Nusbaum C."/>
            <person name="Birren B."/>
        </authorList>
    </citation>
    <scope>NUCLEOTIDE SEQUENCE [LARGE SCALE GENOMIC DNA]</scope>
    <source>
        <strain evidence="2 3">CBS 89968</strain>
    </source>
</reference>
<dbReference type="OrthoDB" id="196847at2759"/>
<dbReference type="Pfam" id="PF01425">
    <property type="entry name" value="Amidase"/>
    <property type="match status" value="1"/>
</dbReference>
<dbReference type="Gene3D" id="1.20.58.1700">
    <property type="match status" value="1"/>
</dbReference>
<dbReference type="RefSeq" id="XP_016240011.1">
    <property type="nucleotide sequence ID" value="XM_016374735.1"/>
</dbReference>
<dbReference type="GO" id="GO:0016787">
    <property type="term" value="F:hydrolase activity"/>
    <property type="evidence" value="ECO:0007669"/>
    <property type="project" value="UniProtKB-KW"/>
</dbReference>
<protein>
    <submittedName>
        <fullName evidence="2">Allophanate hydrolase</fullName>
    </submittedName>
</protein>
<dbReference type="InterPro" id="IPR023631">
    <property type="entry name" value="Amidase_dom"/>
</dbReference>
<accession>A0A0D2BMI3</accession>
<dbReference type="PANTHER" id="PTHR11895:SF169">
    <property type="entry name" value="GLUTAMYL-TRNA(GLN) AMIDOTRANSFERASE"/>
    <property type="match status" value="1"/>
</dbReference>
<dbReference type="SUPFAM" id="SSF75304">
    <property type="entry name" value="Amidase signature (AS) enzymes"/>
    <property type="match status" value="1"/>
</dbReference>
<dbReference type="Proteomes" id="UP000053328">
    <property type="component" value="Unassembled WGS sequence"/>
</dbReference>
<keyword evidence="3" id="KW-1185">Reference proteome</keyword>
<dbReference type="InterPro" id="IPR036928">
    <property type="entry name" value="AS_sf"/>
</dbReference>
<dbReference type="Gene3D" id="3.90.1300.10">
    <property type="entry name" value="Amidase signature (AS) domain"/>
    <property type="match status" value="1"/>
</dbReference>
<dbReference type="GeneID" id="27327453"/>
<organism evidence="2 3">
    <name type="scientific">Exophiala spinifera</name>
    <dbReference type="NCBI Taxonomy" id="91928"/>
    <lineage>
        <taxon>Eukaryota</taxon>
        <taxon>Fungi</taxon>
        <taxon>Dikarya</taxon>
        <taxon>Ascomycota</taxon>
        <taxon>Pezizomycotina</taxon>
        <taxon>Eurotiomycetes</taxon>
        <taxon>Chaetothyriomycetidae</taxon>
        <taxon>Chaetothyriales</taxon>
        <taxon>Herpotrichiellaceae</taxon>
        <taxon>Exophiala</taxon>
    </lineage>
</organism>
<dbReference type="AlphaFoldDB" id="A0A0D2BMI3"/>
<dbReference type="EMBL" id="KN847492">
    <property type="protein sequence ID" value="KIW19795.1"/>
    <property type="molecule type" value="Genomic_DNA"/>
</dbReference>
<dbReference type="InterPro" id="IPR000120">
    <property type="entry name" value="Amidase"/>
</dbReference>
<evidence type="ECO:0000313" key="2">
    <source>
        <dbReference type="EMBL" id="KIW19795.1"/>
    </source>
</evidence>